<dbReference type="GO" id="GO:0005524">
    <property type="term" value="F:ATP binding"/>
    <property type="evidence" value="ECO:0007669"/>
    <property type="project" value="UniProtKB-KW"/>
</dbReference>
<dbReference type="GO" id="GO:0004386">
    <property type="term" value="F:helicase activity"/>
    <property type="evidence" value="ECO:0007669"/>
    <property type="project" value="UniProtKB-KW"/>
</dbReference>
<evidence type="ECO:0000256" key="1">
    <source>
        <dbReference type="ARBA" id="ARBA00004123"/>
    </source>
</evidence>
<comment type="similarity">
    <text evidence="2">Belongs to the DNA2/NAM7 helicase family.</text>
</comment>
<evidence type="ECO:0000256" key="8">
    <source>
        <dbReference type="PROSITE-ProRule" id="PRU00047"/>
    </source>
</evidence>
<organism evidence="11 12">
    <name type="scientific">Heterodermia speciosa</name>
    <dbReference type="NCBI Taxonomy" id="116794"/>
    <lineage>
        <taxon>Eukaryota</taxon>
        <taxon>Fungi</taxon>
        <taxon>Dikarya</taxon>
        <taxon>Ascomycota</taxon>
        <taxon>Pezizomycotina</taxon>
        <taxon>Lecanoromycetes</taxon>
        <taxon>OSLEUM clade</taxon>
        <taxon>Lecanoromycetidae</taxon>
        <taxon>Caliciales</taxon>
        <taxon>Physciaceae</taxon>
        <taxon>Heterodermia</taxon>
    </lineage>
</organism>
<dbReference type="InterPro" id="IPR036875">
    <property type="entry name" value="Znf_CCHC_sf"/>
</dbReference>
<dbReference type="InterPro" id="IPR024481">
    <property type="entry name" value="Helicase_Sen1_N"/>
</dbReference>
<keyword evidence="8" id="KW-0862">Zinc</keyword>
<evidence type="ECO:0000256" key="2">
    <source>
        <dbReference type="ARBA" id="ARBA00007913"/>
    </source>
</evidence>
<evidence type="ECO:0000313" key="11">
    <source>
        <dbReference type="EMBL" id="CAF9912214.1"/>
    </source>
</evidence>
<evidence type="ECO:0000256" key="4">
    <source>
        <dbReference type="ARBA" id="ARBA00022801"/>
    </source>
</evidence>
<dbReference type="Gene3D" id="3.40.50.300">
    <property type="entry name" value="P-loop containing nucleotide triphosphate hydrolases"/>
    <property type="match status" value="2"/>
</dbReference>
<evidence type="ECO:0000313" key="12">
    <source>
        <dbReference type="Proteomes" id="UP000664521"/>
    </source>
</evidence>
<dbReference type="CDD" id="cd18042">
    <property type="entry name" value="DEXXQc_SETX"/>
    <property type="match status" value="1"/>
</dbReference>
<dbReference type="FunFam" id="3.40.50.300:FF:001152">
    <property type="entry name" value="tRNA-splicing endonuclease, putative"/>
    <property type="match status" value="1"/>
</dbReference>
<dbReference type="CDD" id="cd18808">
    <property type="entry name" value="SF1_C_Upf1"/>
    <property type="match status" value="1"/>
</dbReference>
<feature type="region of interest" description="Disordered" evidence="9">
    <location>
        <begin position="2006"/>
        <end position="2082"/>
    </location>
</feature>
<dbReference type="InterPro" id="IPR041677">
    <property type="entry name" value="DNA2/NAM7_AAA_11"/>
</dbReference>
<feature type="compositionally biased region" description="Basic and acidic residues" evidence="9">
    <location>
        <begin position="2014"/>
        <end position="2029"/>
    </location>
</feature>
<keyword evidence="6" id="KW-0067">ATP-binding</keyword>
<dbReference type="SUPFAM" id="SSF57756">
    <property type="entry name" value="Retrovirus zinc finger-like domains"/>
    <property type="match status" value="1"/>
</dbReference>
<keyword evidence="7" id="KW-0539">Nucleus</keyword>
<dbReference type="PANTHER" id="PTHR10887">
    <property type="entry name" value="DNA2/NAM7 HELICASE FAMILY"/>
    <property type="match status" value="1"/>
</dbReference>
<evidence type="ECO:0000256" key="5">
    <source>
        <dbReference type="ARBA" id="ARBA00022806"/>
    </source>
</evidence>
<name>A0A8H3ET81_9LECA</name>
<dbReference type="EMBL" id="CAJPDS010000011">
    <property type="protein sequence ID" value="CAF9912214.1"/>
    <property type="molecule type" value="Genomic_DNA"/>
</dbReference>
<dbReference type="FunFam" id="3.40.50.300:FF:000326">
    <property type="entry name" value="P-loop containing nucleoside triphosphate hydrolase"/>
    <property type="match status" value="1"/>
</dbReference>
<dbReference type="InterPro" id="IPR056474">
    <property type="entry name" value="SEN1_barrel"/>
</dbReference>
<dbReference type="SMART" id="SM00343">
    <property type="entry name" value="ZnF_C2HC"/>
    <property type="match status" value="3"/>
</dbReference>
<evidence type="ECO:0000256" key="7">
    <source>
        <dbReference type="ARBA" id="ARBA00023242"/>
    </source>
</evidence>
<dbReference type="InterPro" id="IPR041679">
    <property type="entry name" value="DNA2/NAM7-like_C"/>
</dbReference>
<dbReference type="GO" id="GO:0006369">
    <property type="term" value="P:termination of RNA polymerase II transcription"/>
    <property type="evidence" value="ECO:0007669"/>
    <property type="project" value="TreeGrafter"/>
</dbReference>
<dbReference type="GO" id="GO:0005694">
    <property type="term" value="C:chromosome"/>
    <property type="evidence" value="ECO:0007669"/>
    <property type="project" value="UniProtKB-ARBA"/>
</dbReference>
<dbReference type="GO" id="GO:0008270">
    <property type="term" value="F:zinc ion binding"/>
    <property type="evidence" value="ECO:0007669"/>
    <property type="project" value="UniProtKB-KW"/>
</dbReference>
<dbReference type="GO" id="GO:0016604">
    <property type="term" value="C:nuclear body"/>
    <property type="evidence" value="ECO:0007669"/>
    <property type="project" value="TreeGrafter"/>
</dbReference>
<feature type="compositionally biased region" description="Basic and acidic residues" evidence="9">
    <location>
        <begin position="991"/>
        <end position="1003"/>
    </location>
</feature>
<keyword evidence="8" id="KW-0863">Zinc-finger</keyword>
<comment type="subcellular location">
    <subcellularLocation>
        <location evidence="1">Nucleus</location>
    </subcellularLocation>
</comment>
<dbReference type="GO" id="GO:0001147">
    <property type="term" value="F:transcription termination site sequence-specific DNA binding"/>
    <property type="evidence" value="ECO:0007669"/>
    <property type="project" value="TreeGrafter"/>
</dbReference>
<dbReference type="InterPro" id="IPR001878">
    <property type="entry name" value="Znf_CCHC"/>
</dbReference>
<evidence type="ECO:0000259" key="10">
    <source>
        <dbReference type="PROSITE" id="PS50158"/>
    </source>
</evidence>
<evidence type="ECO:0000256" key="3">
    <source>
        <dbReference type="ARBA" id="ARBA00022741"/>
    </source>
</evidence>
<dbReference type="Pfam" id="PF13086">
    <property type="entry name" value="AAA_11"/>
    <property type="match status" value="1"/>
</dbReference>
<evidence type="ECO:0000256" key="6">
    <source>
        <dbReference type="ARBA" id="ARBA00022840"/>
    </source>
</evidence>
<dbReference type="InterPro" id="IPR027417">
    <property type="entry name" value="P-loop_NTPase"/>
</dbReference>
<accession>A0A8H3ET81</accession>
<feature type="region of interest" description="Disordered" evidence="9">
    <location>
        <begin position="984"/>
        <end position="1003"/>
    </location>
</feature>
<dbReference type="OrthoDB" id="6513042at2759"/>
<keyword evidence="5 11" id="KW-0347">Helicase</keyword>
<evidence type="ECO:0000256" key="9">
    <source>
        <dbReference type="SAM" id="MobiDB-lite"/>
    </source>
</evidence>
<comment type="caution">
    <text evidence="11">The sequence shown here is derived from an EMBL/GenBank/DDBJ whole genome shotgun (WGS) entry which is preliminary data.</text>
</comment>
<keyword evidence="12" id="KW-1185">Reference proteome</keyword>
<protein>
    <submittedName>
        <fullName evidence="11">DEAD-box type RNA helicase</fullName>
    </submittedName>
</protein>
<dbReference type="SUPFAM" id="SSF52540">
    <property type="entry name" value="P-loop containing nucleoside triphosphate hydrolases"/>
    <property type="match status" value="1"/>
</dbReference>
<feature type="domain" description="CCHC-type" evidence="10">
    <location>
        <begin position="1972"/>
        <end position="1988"/>
    </location>
</feature>
<sequence length="2090" mass="234198">MADQEQAELITATSALEYLAPEVHWFCPANDSVDTFDNVPLKSEDPGPWEHRSEDFTKNHLMRQDAFKRCFEFYAYDGGEAVRFQHLLEKGVERNLARCDQCIVEYYKLQNRFIEYIEGSESADAVAFVTSRISDVDIGRITHQLDNLALTLHDQDAKRHPARSGLLDALSCEKFLRHDDLVRQHFGRPFNHLWKKALSRVSCYLPGATMFLFEHDPSRRQWALSLWSDYSAMSRKDDFDFAVRDPLIRVLQRTAFIANDSSLLERFWVGVRIIVQKLEQSLITHSLRALEAPDIFKLSLEHLHYDKTGLRYLLQALCALLQSAPKDYWDSMGAISPTAVIENIFNDHFTTILAETWAQGTPTETSVKDLFDWIKPFVNSLETVHQSQACRAISAQLMKKLQKASIPTYAQIECWRRGLSVIKFTLLNCNKEHPTFGPTGRVVAAETLETVSDYIERILALPMLSEEDPWYQPCVTLSLDIVELALTLECKSLRTDQETLRNSRHMDSGTCSYAPAIWDKLVQQLVHRNVDLARTALSGINGLMGLEKFVTVKDGVNRNFKSDYNVKLSHLTHLVCQMLERINDFDPVDLDKLFRKPATATALVASLFSPDASTYEAGVNLMKTISSESVRQEAIRHVVLSFFGTTLDAMSRSIRRIAQTRVYASCPRMLKTCKDVLDILCDSQTGLLRSRPLQGLSEVEAVENFWQLQWEILKVIYEMTDAWSKAHVADAEVMKEFVRDTMDFSERLLDEYSIFASAIDSAVTIKKEDGLSGAEATTVAKRLLGPPAKTMEVIVKWLRLRDLYLVGMSVKLTKKLLNRLSEKGMVLAKEPSDFVELVIRGGNQGRTNLTPQEKAELARALEANIRRPIAPLVSENEYSPTPEYEGKRPQTTSTIKFGKNGTIDLEAWRSKSKPSVQVIDIATEDEIGDSDITDADLVSASRLSEVSKNASGMKPLQRSKPDLLKAAGVSLTKSKIREVKSNRQVQTAGFAERRKKDVEAKKKRDAELAALQRKKAAAGPGSLGIHGKDHAPKQIGVMVSSGSESDSEDDADRELFGTLTKTPKVSSAILNIQADRLKQLKEQGPVKKTRQVRSAKDMRARLAPDLTSLHKTILGWEFFHADDFPPGSGRDDYSLVSKTFRDPLGYEKVFEPLLALEGWQGFLKTREEASAKAFEIKIANRMNVDSFLEVSTTMPLNEGKELGISEADVVLMSKGCSPTTEPQQPHCLARVFKISRKKGSMDITYRVNVGNALLPSLTQNAILHGVKILSLTPLEREYGALLGLKYFDLCDEIIQARPSPILQYSEKQLDAIRSKYQINPAQAKAVRSAIDNDAFTLIQGPPGSGKTKTIVAIVGALLTGQFEQRGTVIARPQTNSQTSKDHLGSHPSKKLLVCAPSNAAVDELVMRFKEGVKTLDGLFHKPSVVRLGRSDAINTKVVDVTLEELVNAKLNVASGKKPNANDEIQQLMLAHQRTCEELTTHRATVDALKASGKPVTPEQERKFEGLKRKKQQLSTQIDSARDNGSMVARDAELTRRRIQQDILENAHVICATLSGSGHEMFQHLNIEFETVVIDEAAQSVELSALIPLKYGCSKCILVGDPKQLPPTVLSRQAARFQYEQSLFVRMQINHPTDVHLLDTQYRMHPEISMFPSKEFYEGRLLDGKDMAVTRARPWHQSETLGPYRFFHVQGKQQSGPHGHSYTNIAEIEMALKLFARLTTDCKGYDFTGKIGIITPYKSQLRELRHRFSQRYGNAIYDTIEFNTTDAFQGRESEVIIFSCVRASVGRGIGFVSDIRRMNVGITRAKSSLWVLGNTQSLIQGEFWGKLINDAKHRNCYSGSEVLALLDKPLLKMDLISIPKRKNDSAPRDLPTLGDVEMTDAPSWDSAPVVLQPAISPAGYSGSNRKFVNGKYEDPVSSGGYNGLNTNLGCALCGSAAHHTFMCDNMAAKASSHGRCHRCGDLNHDKERCTIERCIECGKFGHIQHNCTNPLTLRKSEKDRLRSFESNHQRFLQRQPEKQKKRQLGDHDKAVPAVLPTSDLPPPTNPKRKPQQSENNVRKRPRESSPPIEAPKGQKIPNGSSHRVKVLLFTH</sequence>
<dbReference type="Proteomes" id="UP000664521">
    <property type="component" value="Unassembled WGS sequence"/>
</dbReference>
<dbReference type="PROSITE" id="PS50158">
    <property type="entry name" value="ZF_CCHC"/>
    <property type="match status" value="1"/>
</dbReference>
<dbReference type="Pfam" id="PF23576">
    <property type="entry name" value="SEN1_barrel"/>
    <property type="match status" value="1"/>
</dbReference>
<keyword evidence="8" id="KW-0479">Metal-binding</keyword>
<proteinExistence type="inferred from homology"/>
<dbReference type="InterPro" id="IPR045055">
    <property type="entry name" value="DNA2/NAM7-like"/>
</dbReference>
<dbReference type="InterPro" id="IPR047187">
    <property type="entry name" value="SF1_C_Upf1"/>
</dbReference>
<gene>
    <name evidence="11" type="primary">SEN1_1</name>
    <name evidence="11" type="ORF">HETSPECPRED_000872</name>
</gene>
<keyword evidence="3" id="KW-0547">Nucleotide-binding</keyword>
<dbReference type="GO" id="GO:0016787">
    <property type="term" value="F:hydrolase activity"/>
    <property type="evidence" value="ECO:0007669"/>
    <property type="project" value="UniProtKB-KW"/>
</dbReference>
<dbReference type="PANTHER" id="PTHR10887:SF495">
    <property type="entry name" value="HELICASE SENATAXIN ISOFORM X1-RELATED"/>
    <property type="match status" value="1"/>
</dbReference>
<dbReference type="Pfam" id="PF13087">
    <property type="entry name" value="AAA_12"/>
    <property type="match status" value="1"/>
</dbReference>
<keyword evidence="4" id="KW-0378">Hydrolase</keyword>
<dbReference type="Pfam" id="PF12726">
    <property type="entry name" value="SEN1_N"/>
    <property type="match status" value="1"/>
</dbReference>
<reference evidence="11" key="1">
    <citation type="submission" date="2021-03" db="EMBL/GenBank/DDBJ databases">
        <authorList>
            <person name="Tagirdzhanova G."/>
        </authorList>
    </citation>
    <scope>NUCLEOTIDE SEQUENCE</scope>
</reference>